<sequence>MHLECHQRRNRCAGSSEWRSVRGGTPLALASRDQESRSVVGRQRPSRSDWSPVRGKELNRVNIEDSEKCREQRISSPEDYLRFLRRGQSEKYAARKFATGLGSSVVEVQPGTRAMRLPGQYREERNYPHADGQSNIFLRPIGDYAVWMPAHVERGEVEVLRRIPNCLGELPDGKTAQSLRSVTDGLKLFVQELLWWKRVYFIERIFSCEADVILDVTNSACWSFKVVFNKQLEYSVPQWDRTVRSEHQL</sequence>
<dbReference type="AlphaFoldDB" id="A0A165SM09"/>
<dbReference type="InParanoid" id="A0A165SM09"/>
<feature type="region of interest" description="Disordered" evidence="1">
    <location>
        <begin position="15"/>
        <end position="53"/>
    </location>
</feature>
<organism evidence="2 3">
    <name type="scientific">Neolentinus lepideus HHB14362 ss-1</name>
    <dbReference type="NCBI Taxonomy" id="1314782"/>
    <lineage>
        <taxon>Eukaryota</taxon>
        <taxon>Fungi</taxon>
        <taxon>Dikarya</taxon>
        <taxon>Basidiomycota</taxon>
        <taxon>Agaricomycotina</taxon>
        <taxon>Agaricomycetes</taxon>
        <taxon>Gloeophyllales</taxon>
        <taxon>Gloeophyllaceae</taxon>
        <taxon>Neolentinus</taxon>
    </lineage>
</organism>
<gene>
    <name evidence="2" type="ORF">NEOLEDRAFT_1148010</name>
</gene>
<dbReference type="Proteomes" id="UP000076761">
    <property type="component" value="Unassembled WGS sequence"/>
</dbReference>
<keyword evidence="3" id="KW-1185">Reference proteome</keyword>
<evidence type="ECO:0000313" key="3">
    <source>
        <dbReference type="Proteomes" id="UP000076761"/>
    </source>
</evidence>
<dbReference type="EMBL" id="KV425572">
    <property type="protein sequence ID" value="KZT25365.1"/>
    <property type="molecule type" value="Genomic_DNA"/>
</dbReference>
<proteinExistence type="predicted"/>
<reference evidence="2 3" key="1">
    <citation type="journal article" date="2016" name="Mol. Biol. Evol.">
        <title>Comparative Genomics of Early-Diverging Mushroom-Forming Fungi Provides Insights into the Origins of Lignocellulose Decay Capabilities.</title>
        <authorList>
            <person name="Nagy L.G."/>
            <person name="Riley R."/>
            <person name="Tritt A."/>
            <person name="Adam C."/>
            <person name="Daum C."/>
            <person name="Floudas D."/>
            <person name="Sun H."/>
            <person name="Yadav J.S."/>
            <person name="Pangilinan J."/>
            <person name="Larsson K.H."/>
            <person name="Matsuura K."/>
            <person name="Barry K."/>
            <person name="Labutti K."/>
            <person name="Kuo R."/>
            <person name="Ohm R.A."/>
            <person name="Bhattacharya S.S."/>
            <person name="Shirouzu T."/>
            <person name="Yoshinaga Y."/>
            <person name="Martin F.M."/>
            <person name="Grigoriev I.V."/>
            <person name="Hibbett D.S."/>
        </authorList>
    </citation>
    <scope>NUCLEOTIDE SEQUENCE [LARGE SCALE GENOMIC DNA]</scope>
    <source>
        <strain evidence="2 3">HHB14362 ss-1</strain>
    </source>
</reference>
<evidence type="ECO:0000256" key="1">
    <source>
        <dbReference type="SAM" id="MobiDB-lite"/>
    </source>
</evidence>
<accession>A0A165SM09</accession>
<name>A0A165SM09_9AGAM</name>
<evidence type="ECO:0000313" key="2">
    <source>
        <dbReference type="EMBL" id="KZT25365.1"/>
    </source>
</evidence>
<protein>
    <submittedName>
        <fullName evidence="2">Uncharacterized protein</fullName>
    </submittedName>
</protein>